<dbReference type="EMBL" id="BAAAPF010000018">
    <property type="protein sequence ID" value="GAA2113143.1"/>
    <property type="molecule type" value="Genomic_DNA"/>
</dbReference>
<proteinExistence type="predicted"/>
<dbReference type="Proteomes" id="UP001500443">
    <property type="component" value="Unassembled WGS sequence"/>
</dbReference>
<evidence type="ECO:0000313" key="2">
    <source>
        <dbReference type="EMBL" id="GAA2113143.1"/>
    </source>
</evidence>
<comment type="caution">
    <text evidence="2">The sequence shown here is derived from an EMBL/GenBank/DDBJ whole genome shotgun (WGS) entry which is preliminary data.</text>
</comment>
<sequence>MPTRPKLRSLGDRVRYDGREHTVAALHGTSVRLVDDSQGATVVLLGHLLASEGFAVLGTALSRPPMPEPGRWRACRKKRCSGPSGGAGT</sequence>
<organism evidence="2 3">
    <name type="scientific">Streptomyces synnematoformans</name>
    <dbReference type="NCBI Taxonomy" id="415721"/>
    <lineage>
        <taxon>Bacteria</taxon>
        <taxon>Bacillati</taxon>
        <taxon>Actinomycetota</taxon>
        <taxon>Actinomycetes</taxon>
        <taxon>Kitasatosporales</taxon>
        <taxon>Streptomycetaceae</taxon>
        <taxon>Streptomyces</taxon>
    </lineage>
</organism>
<feature type="region of interest" description="Disordered" evidence="1">
    <location>
        <begin position="65"/>
        <end position="89"/>
    </location>
</feature>
<reference evidence="2 3" key="1">
    <citation type="journal article" date="2019" name="Int. J. Syst. Evol. Microbiol.">
        <title>The Global Catalogue of Microorganisms (GCM) 10K type strain sequencing project: providing services to taxonomists for standard genome sequencing and annotation.</title>
        <authorList>
            <consortium name="The Broad Institute Genomics Platform"/>
            <consortium name="The Broad Institute Genome Sequencing Center for Infectious Disease"/>
            <person name="Wu L."/>
            <person name="Ma J."/>
        </authorList>
    </citation>
    <scope>NUCLEOTIDE SEQUENCE [LARGE SCALE GENOMIC DNA]</scope>
    <source>
        <strain evidence="2 3">JCM 15481</strain>
    </source>
</reference>
<evidence type="ECO:0000256" key="1">
    <source>
        <dbReference type="SAM" id="MobiDB-lite"/>
    </source>
</evidence>
<accession>A0ABN2XKZ0</accession>
<name>A0ABN2XKZ0_9ACTN</name>
<keyword evidence="3" id="KW-1185">Reference proteome</keyword>
<protein>
    <submittedName>
        <fullName evidence="2">Uncharacterized protein</fullName>
    </submittedName>
</protein>
<evidence type="ECO:0000313" key="3">
    <source>
        <dbReference type="Proteomes" id="UP001500443"/>
    </source>
</evidence>
<gene>
    <name evidence="2" type="ORF">GCM10009802_11670</name>
</gene>